<dbReference type="GO" id="GO:0006571">
    <property type="term" value="P:tyrosine biosynthetic process"/>
    <property type="evidence" value="ECO:0007669"/>
    <property type="project" value="InterPro"/>
</dbReference>
<dbReference type="Proteomes" id="UP000239203">
    <property type="component" value="Unassembled WGS sequence"/>
</dbReference>
<dbReference type="Pfam" id="PF02153">
    <property type="entry name" value="PDH_N"/>
    <property type="match status" value="1"/>
</dbReference>
<dbReference type="OrthoDB" id="9802008at2"/>
<dbReference type="InterPro" id="IPR003099">
    <property type="entry name" value="Prephen_DH"/>
</dbReference>
<evidence type="ECO:0000259" key="3">
    <source>
        <dbReference type="PROSITE" id="PS51176"/>
    </source>
</evidence>
<evidence type="ECO:0000256" key="2">
    <source>
        <dbReference type="ARBA" id="ARBA00023002"/>
    </source>
</evidence>
<dbReference type="PROSITE" id="PS51176">
    <property type="entry name" value="PDH_ADH"/>
    <property type="match status" value="1"/>
</dbReference>
<dbReference type="PANTHER" id="PTHR21363">
    <property type="entry name" value="PREPHENATE DEHYDROGENASE"/>
    <property type="match status" value="1"/>
</dbReference>
<dbReference type="EMBL" id="PTIX01000004">
    <property type="protein sequence ID" value="PPK68802.1"/>
    <property type="molecule type" value="Genomic_DNA"/>
</dbReference>
<keyword evidence="2" id="KW-0560">Oxidoreductase</keyword>
<feature type="domain" description="Prephenate/arogenate dehydrogenase" evidence="3">
    <location>
        <begin position="4"/>
        <end position="280"/>
    </location>
</feature>
<evidence type="ECO:0000256" key="1">
    <source>
        <dbReference type="ARBA" id="ARBA00007964"/>
    </source>
</evidence>
<proteinExistence type="inferred from homology"/>
<dbReference type="PANTHER" id="PTHR21363:SF0">
    <property type="entry name" value="PREPHENATE DEHYDROGENASE [NADP(+)]"/>
    <property type="match status" value="1"/>
</dbReference>
<dbReference type="Gene3D" id="3.40.50.720">
    <property type="entry name" value="NAD(P)-binding Rossmann-like Domain"/>
    <property type="match status" value="1"/>
</dbReference>
<sequence>MDIGKALVVGTGLIGTSVALALRERGVAVYLADVDAHAVRVAGELGAGLRWSGQGVDLAVIAVPPHAVAARLAELQRRGAARAYTDVASVKAGPVADARRLGCDLVSYVPGHPLAGREVSGPAAGRADLFAGRPWALCPGPEAGADALDLARELVSLCGAEAVTVDAGAHDSAVALVSHAPHVVASAVAASLAGGDDTALGLAGQGLRDVTRIAAGDPVLWRSILAGNTLPVAGVLERVAADLTAAAAALRSGDLDTVADLLGRGVRGHGRIPGARGRVLSG</sequence>
<organism evidence="4 5">
    <name type="scientific">Actinokineospora auranticolor</name>
    <dbReference type="NCBI Taxonomy" id="155976"/>
    <lineage>
        <taxon>Bacteria</taxon>
        <taxon>Bacillati</taxon>
        <taxon>Actinomycetota</taxon>
        <taxon>Actinomycetes</taxon>
        <taxon>Pseudonocardiales</taxon>
        <taxon>Pseudonocardiaceae</taxon>
        <taxon>Actinokineospora</taxon>
    </lineage>
</organism>
<dbReference type="SUPFAM" id="SSF48179">
    <property type="entry name" value="6-phosphogluconate dehydrogenase C-terminal domain-like"/>
    <property type="match status" value="1"/>
</dbReference>
<dbReference type="Gene3D" id="1.10.3660.10">
    <property type="entry name" value="6-phosphogluconate dehydrogenase C-terminal like domain"/>
    <property type="match status" value="1"/>
</dbReference>
<comment type="similarity">
    <text evidence="1">Belongs to the prephenate/arogenate dehydrogenase family.</text>
</comment>
<dbReference type="InterPro" id="IPR050812">
    <property type="entry name" value="Preph/Arog_dehydrog"/>
</dbReference>
<keyword evidence="5" id="KW-1185">Reference proteome</keyword>
<dbReference type="InterPro" id="IPR008927">
    <property type="entry name" value="6-PGluconate_DH-like_C_sf"/>
</dbReference>
<evidence type="ECO:0000313" key="5">
    <source>
        <dbReference type="Proteomes" id="UP000239203"/>
    </source>
</evidence>
<dbReference type="RefSeq" id="WP_104478377.1">
    <property type="nucleotide sequence ID" value="NZ_CP154825.1"/>
</dbReference>
<dbReference type="Pfam" id="PF20463">
    <property type="entry name" value="PDH_C"/>
    <property type="match status" value="1"/>
</dbReference>
<dbReference type="SUPFAM" id="SSF51735">
    <property type="entry name" value="NAD(P)-binding Rossmann-fold domains"/>
    <property type="match status" value="1"/>
</dbReference>
<gene>
    <name evidence="4" type="ORF">CLV40_10446</name>
</gene>
<comment type="caution">
    <text evidence="4">The sequence shown here is derived from an EMBL/GenBank/DDBJ whole genome shotgun (WGS) entry which is preliminary data.</text>
</comment>
<accession>A0A2S6GU85</accession>
<protein>
    <submittedName>
        <fullName evidence="4">Prephenate dehydrogenase</fullName>
    </submittedName>
</protein>
<dbReference type="InterPro" id="IPR046825">
    <property type="entry name" value="PDH_C"/>
</dbReference>
<reference evidence="4 5" key="1">
    <citation type="submission" date="2018-02" db="EMBL/GenBank/DDBJ databases">
        <title>Genomic Encyclopedia of Archaeal and Bacterial Type Strains, Phase II (KMG-II): from individual species to whole genera.</title>
        <authorList>
            <person name="Goeker M."/>
        </authorList>
    </citation>
    <scope>NUCLEOTIDE SEQUENCE [LARGE SCALE GENOMIC DNA]</scope>
    <source>
        <strain evidence="4 5">YU 961-1</strain>
    </source>
</reference>
<dbReference type="NCBIfam" id="NF005112">
    <property type="entry name" value="PRK06545.2-4"/>
    <property type="match status" value="1"/>
</dbReference>
<evidence type="ECO:0000313" key="4">
    <source>
        <dbReference type="EMBL" id="PPK68802.1"/>
    </source>
</evidence>
<dbReference type="GO" id="GO:0070403">
    <property type="term" value="F:NAD+ binding"/>
    <property type="evidence" value="ECO:0007669"/>
    <property type="project" value="InterPro"/>
</dbReference>
<dbReference type="GO" id="GO:0008977">
    <property type="term" value="F:prephenate dehydrogenase (NAD+) activity"/>
    <property type="evidence" value="ECO:0007669"/>
    <property type="project" value="InterPro"/>
</dbReference>
<dbReference type="InterPro" id="IPR046826">
    <property type="entry name" value="PDH_N"/>
</dbReference>
<dbReference type="GO" id="GO:0004665">
    <property type="term" value="F:prephenate dehydrogenase (NADP+) activity"/>
    <property type="evidence" value="ECO:0007669"/>
    <property type="project" value="InterPro"/>
</dbReference>
<name>A0A2S6GU85_9PSEU</name>
<dbReference type="InterPro" id="IPR036291">
    <property type="entry name" value="NAD(P)-bd_dom_sf"/>
</dbReference>
<dbReference type="AlphaFoldDB" id="A0A2S6GU85"/>